<keyword evidence="2" id="KW-1185">Reference proteome</keyword>
<dbReference type="EMBL" id="QHHQ01000003">
    <property type="protein sequence ID" value="RAI00600.1"/>
    <property type="molecule type" value="Genomic_DNA"/>
</dbReference>
<evidence type="ECO:0000313" key="2">
    <source>
        <dbReference type="Proteomes" id="UP000249590"/>
    </source>
</evidence>
<dbReference type="RefSeq" id="WP_111346691.1">
    <property type="nucleotide sequence ID" value="NZ_JAIWKD010000008.1"/>
</dbReference>
<evidence type="ECO:0008006" key="3">
    <source>
        <dbReference type="Google" id="ProtNLM"/>
    </source>
</evidence>
<dbReference type="OrthoDB" id="7696925at2"/>
<name>A0A8B2NQK3_9HYPH</name>
<reference evidence="1 2" key="1">
    <citation type="submission" date="2018-05" db="EMBL/GenBank/DDBJ databases">
        <title>Acuticoccus sediminis sp. nov., isolated from deep-sea sediment of Indian Ocean.</title>
        <authorList>
            <person name="Liu X."/>
            <person name="Lai Q."/>
            <person name="Du Y."/>
            <person name="Sun F."/>
            <person name="Zhang X."/>
            <person name="Wang S."/>
            <person name="Shao Z."/>
        </authorList>
    </citation>
    <scope>NUCLEOTIDE SEQUENCE [LARGE SCALE GENOMIC DNA]</scope>
    <source>
        <strain evidence="1 2">PTG4-2</strain>
    </source>
</reference>
<dbReference type="PANTHER" id="PTHR43857">
    <property type="entry name" value="BLR7761 PROTEIN"/>
    <property type="match status" value="1"/>
</dbReference>
<dbReference type="InterPro" id="IPR006175">
    <property type="entry name" value="YjgF/YER057c/UK114"/>
</dbReference>
<dbReference type="InterPro" id="IPR035959">
    <property type="entry name" value="RutC-like_sf"/>
</dbReference>
<dbReference type="Pfam" id="PF01042">
    <property type="entry name" value="Ribonuc_L-PSP"/>
    <property type="match status" value="1"/>
</dbReference>
<gene>
    <name evidence="1" type="ORF">DLJ53_15185</name>
</gene>
<comment type="caution">
    <text evidence="1">The sequence shown here is derived from an EMBL/GenBank/DDBJ whole genome shotgun (WGS) entry which is preliminary data.</text>
</comment>
<dbReference type="Gene3D" id="3.30.1330.40">
    <property type="entry name" value="RutC-like"/>
    <property type="match status" value="1"/>
</dbReference>
<evidence type="ECO:0000313" key="1">
    <source>
        <dbReference type="EMBL" id="RAI00600.1"/>
    </source>
</evidence>
<protein>
    <recommendedName>
        <fullName evidence="3">Enamine deaminase RidA (YjgF/YER057c/UK114 family)</fullName>
    </recommendedName>
</protein>
<proteinExistence type="predicted"/>
<dbReference type="SUPFAM" id="SSF55298">
    <property type="entry name" value="YjgF-like"/>
    <property type="match status" value="1"/>
</dbReference>
<sequence length="139" mass="14846">MRQDANSEGKKRRNITFGAPLEQKYGYTRAVKVGETVYVAGTIGLDPSTGTLPDDPTAQFHNAIGIIRRALEEAGASLSEIVQLTTYVSAPEMFTEVVGPLLGETFGDIRPTNTALVVSFPWPGIALEIQSIAVIGAKP</sequence>
<dbReference type="Proteomes" id="UP000249590">
    <property type="component" value="Unassembled WGS sequence"/>
</dbReference>
<dbReference type="AlphaFoldDB" id="A0A8B2NQK3"/>
<dbReference type="PANTHER" id="PTHR43857:SF1">
    <property type="entry name" value="YJGH FAMILY PROTEIN"/>
    <property type="match status" value="1"/>
</dbReference>
<accession>A0A8B2NQK3</accession>
<organism evidence="1 2">
    <name type="scientific">Acuticoccus sediminis</name>
    <dbReference type="NCBI Taxonomy" id="2184697"/>
    <lineage>
        <taxon>Bacteria</taxon>
        <taxon>Pseudomonadati</taxon>
        <taxon>Pseudomonadota</taxon>
        <taxon>Alphaproteobacteria</taxon>
        <taxon>Hyphomicrobiales</taxon>
        <taxon>Amorphaceae</taxon>
        <taxon>Acuticoccus</taxon>
    </lineage>
</organism>